<reference evidence="3" key="2">
    <citation type="submission" date="2020-09" db="EMBL/GenBank/DDBJ databases">
        <authorList>
            <person name="Sun Q."/>
            <person name="Sedlacek I."/>
        </authorList>
    </citation>
    <scope>NUCLEOTIDE SEQUENCE</scope>
    <source>
        <strain evidence="3">CCM 7684</strain>
    </source>
</reference>
<feature type="transmembrane region" description="Helical" evidence="1">
    <location>
        <begin position="6"/>
        <end position="27"/>
    </location>
</feature>
<evidence type="ECO:0000259" key="2">
    <source>
        <dbReference type="Pfam" id="PF07331"/>
    </source>
</evidence>
<organism evidence="3 4">
    <name type="scientific">Agaricicola taiwanensis</name>
    <dbReference type="NCBI Taxonomy" id="591372"/>
    <lineage>
        <taxon>Bacteria</taxon>
        <taxon>Pseudomonadati</taxon>
        <taxon>Pseudomonadota</taxon>
        <taxon>Alphaproteobacteria</taxon>
        <taxon>Rhodobacterales</taxon>
        <taxon>Paracoccaceae</taxon>
        <taxon>Agaricicola</taxon>
    </lineage>
</organism>
<gene>
    <name evidence="3" type="ORF">GCM10007276_31950</name>
</gene>
<dbReference type="EMBL" id="BMCP01000005">
    <property type="protein sequence ID" value="GGE52532.1"/>
    <property type="molecule type" value="Genomic_DNA"/>
</dbReference>
<dbReference type="AlphaFoldDB" id="A0A8J2YLU6"/>
<proteinExistence type="predicted"/>
<name>A0A8J2YLU6_9RHOB</name>
<evidence type="ECO:0000256" key="1">
    <source>
        <dbReference type="SAM" id="Phobius"/>
    </source>
</evidence>
<comment type="caution">
    <text evidence="3">The sequence shown here is derived from an EMBL/GenBank/DDBJ whole genome shotgun (WGS) entry which is preliminary data.</text>
</comment>
<dbReference type="Pfam" id="PF07331">
    <property type="entry name" value="TctB"/>
    <property type="match status" value="1"/>
</dbReference>
<protein>
    <submittedName>
        <fullName evidence="3">Membrane protein</fullName>
    </submittedName>
</protein>
<sequence>MYVTKGFLAGLLFMVFGGGAAAIAFTYRMGTATQMGPGYFPALLGVVVMAIGLVMAIRAYLSPEGSEPAERLHLRPMVLILAGVVAFGLLIRSWGLAPAIAALLVFGRMAGREGGPIEFILMLVVLTVLPIIVFIYGLRIPLEIWAQ</sequence>
<keyword evidence="4" id="KW-1185">Reference proteome</keyword>
<accession>A0A8J2YLU6</accession>
<reference evidence="3" key="1">
    <citation type="journal article" date="2014" name="Int. J. Syst. Evol. Microbiol.">
        <title>Complete genome sequence of Corynebacterium casei LMG S-19264T (=DSM 44701T), isolated from a smear-ripened cheese.</title>
        <authorList>
            <consortium name="US DOE Joint Genome Institute (JGI-PGF)"/>
            <person name="Walter F."/>
            <person name="Albersmeier A."/>
            <person name="Kalinowski J."/>
            <person name="Ruckert C."/>
        </authorList>
    </citation>
    <scope>NUCLEOTIDE SEQUENCE</scope>
    <source>
        <strain evidence="3">CCM 7684</strain>
    </source>
</reference>
<feature type="transmembrane region" description="Helical" evidence="1">
    <location>
        <begin position="119"/>
        <end position="138"/>
    </location>
</feature>
<dbReference type="RefSeq" id="WP_188410826.1">
    <property type="nucleotide sequence ID" value="NZ_BMCP01000005.1"/>
</dbReference>
<keyword evidence="1" id="KW-0472">Membrane</keyword>
<keyword evidence="1" id="KW-0812">Transmembrane</keyword>
<feature type="transmembrane region" description="Helical" evidence="1">
    <location>
        <begin position="39"/>
        <end position="60"/>
    </location>
</feature>
<keyword evidence="1" id="KW-1133">Transmembrane helix</keyword>
<dbReference type="InterPro" id="IPR009936">
    <property type="entry name" value="DUF1468"/>
</dbReference>
<dbReference type="Proteomes" id="UP000602745">
    <property type="component" value="Unassembled WGS sequence"/>
</dbReference>
<evidence type="ECO:0000313" key="4">
    <source>
        <dbReference type="Proteomes" id="UP000602745"/>
    </source>
</evidence>
<feature type="domain" description="DUF1468" evidence="2">
    <location>
        <begin position="8"/>
        <end position="142"/>
    </location>
</feature>
<feature type="transmembrane region" description="Helical" evidence="1">
    <location>
        <begin position="80"/>
        <end position="107"/>
    </location>
</feature>
<evidence type="ECO:0000313" key="3">
    <source>
        <dbReference type="EMBL" id="GGE52532.1"/>
    </source>
</evidence>